<proteinExistence type="predicted"/>
<dbReference type="STRING" id="690879.TSACC_2869"/>
<organism evidence="1 2">
    <name type="scientific">Terrimicrobium sacchariphilum</name>
    <dbReference type="NCBI Taxonomy" id="690879"/>
    <lineage>
        <taxon>Bacteria</taxon>
        <taxon>Pseudomonadati</taxon>
        <taxon>Verrucomicrobiota</taxon>
        <taxon>Terrimicrobiia</taxon>
        <taxon>Terrimicrobiales</taxon>
        <taxon>Terrimicrobiaceae</taxon>
        <taxon>Terrimicrobium</taxon>
    </lineage>
</organism>
<sequence>MKAVSLVAALMVAVLCGGCKDTRKMHEQGARGVAEFHRLYNAEKYAEIFTAADPDFGREITLPDFQQFLSAMRGRLGKVIHSTESGWGASSQHDKRFSLSLGEGVRASGGSDKDFVTLSQKTTYEKGEARETFVFVVRDGQALLYDYRVEPPALIKN</sequence>
<dbReference type="AlphaFoldDB" id="A0A146G4A6"/>
<evidence type="ECO:0000313" key="1">
    <source>
        <dbReference type="EMBL" id="GAT32470.1"/>
    </source>
</evidence>
<name>A0A146G4A6_TERSA</name>
<accession>A0A146G4A6</accession>
<keyword evidence="2" id="KW-1185">Reference proteome</keyword>
<protein>
    <recommendedName>
        <fullName evidence="3">DUF4019 domain-containing protein</fullName>
    </recommendedName>
</protein>
<dbReference type="RefSeq" id="WP_075078302.1">
    <property type="nucleotide sequence ID" value="NZ_BDCO01000002.1"/>
</dbReference>
<evidence type="ECO:0000313" key="2">
    <source>
        <dbReference type="Proteomes" id="UP000076023"/>
    </source>
</evidence>
<reference evidence="2" key="1">
    <citation type="journal article" date="2017" name="Genome Announc.">
        <title>Draft Genome Sequence of Terrimicrobium sacchariphilum NM-5T, a Facultative Anaerobic Soil Bacterium of the Class Spartobacteria.</title>
        <authorList>
            <person name="Qiu Y.L."/>
            <person name="Tourlousse D.M."/>
            <person name="Matsuura N."/>
            <person name="Ohashi A."/>
            <person name="Sekiguchi Y."/>
        </authorList>
    </citation>
    <scope>NUCLEOTIDE SEQUENCE [LARGE SCALE GENOMIC DNA]</scope>
    <source>
        <strain evidence="2">NM-5</strain>
    </source>
</reference>
<dbReference type="InParanoid" id="A0A146G4A6"/>
<evidence type="ECO:0008006" key="3">
    <source>
        <dbReference type="Google" id="ProtNLM"/>
    </source>
</evidence>
<comment type="caution">
    <text evidence="1">The sequence shown here is derived from an EMBL/GenBank/DDBJ whole genome shotgun (WGS) entry which is preliminary data.</text>
</comment>
<dbReference type="OrthoDB" id="7504054at2"/>
<dbReference type="EMBL" id="BDCO01000002">
    <property type="protein sequence ID" value="GAT32470.1"/>
    <property type="molecule type" value="Genomic_DNA"/>
</dbReference>
<gene>
    <name evidence="1" type="ORF">TSACC_2869</name>
</gene>
<dbReference type="Proteomes" id="UP000076023">
    <property type="component" value="Unassembled WGS sequence"/>
</dbReference>